<evidence type="ECO:0000313" key="4">
    <source>
        <dbReference type="Proteomes" id="UP000800040"/>
    </source>
</evidence>
<evidence type="ECO:0000256" key="1">
    <source>
        <dbReference type="SAM" id="MobiDB-lite"/>
    </source>
</evidence>
<dbReference type="AlphaFoldDB" id="A0A6A5K745"/>
<feature type="non-terminal residue" evidence="3">
    <location>
        <position position="209"/>
    </location>
</feature>
<dbReference type="Pfam" id="PF25597">
    <property type="entry name" value="SH3_retrovirus"/>
    <property type="match status" value="1"/>
</dbReference>
<keyword evidence="4" id="KW-1185">Reference proteome</keyword>
<feature type="domain" description="Retroviral polymerase SH3-like" evidence="2">
    <location>
        <begin position="103"/>
        <end position="156"/>
    </location>
</feature>
<organism evidence="3 4">
    <name type="scientific">Decorospora gaudefroyi</name>
    <dbReference type="NCBI Taxonomy" id="184978"/>
    <lineage>
        <taxon>Eukaryota</taxon>
        <taxon>Fungi</taxon>
        <taxon>Dikarya</taxon>
        <taxon>Ascomycota</taxon>
        <taxon>Pezizomycotina</taxon>
        <taxon>Dothideomycetes</taxon>
        <taxon>Pleosporomycetidae</taxon>
        <taxon>Pleosporales</taxon>
        <taxon>Pleosporineae</taxon>
        <taxon>Pleosporaceae</taxon>
        <taxon>Decorospora</taxon>
    </lineage>
</organism>
<dbReference type="InterPro" id="IPR057670">
    <property type="entry name" value="SH3_retrovirus"/>
</dbReference>
<name>A0A6A5K745_9PLEO</name>
<gene>
    <name evidence="3" type="ORF">BDW02DRAFT_608322</name>
</gene>
<feature type="region of interest" description="Disordered" evidence="1">
    <location>
        <begin position="1"/>
        <end position="30"/>
    </location>
</feature>
<evidence type="ECO:0000259" key="2">
    <source>
        <dbReference type="Pfam" id="PF25597"/>
    </source>
</evidence>
<feature type="compositionally biased region" description="Low complexity" evidence="1">
    <location>
        <begin position="1"/>
        <end position="19"/>
    </location>
</feature>
<evidence type="ECO:0000313" key="3">
    <source>
        <dbReference type="EMBL" id="KAF1830687.1"/>
    </source>
</evidence>
<protein>
    <recommendedName>
        <fullName evidence="2">Retroviral polymerase SH3-like domain-containing protein</fullName>
    </recommendedName>
</protein>
<sequence>MPVSSSMIATSATLTTAASPSPPLRQRANGITEDRARSVLIAANLPMKLWPYAVKYMARIHNLVSNSNFPDRVTPLEVWNRAIGYPNPVPNVAKLHQFGHVGYTHIPAQKRVRGDKFAPRAHKGHLVGMIGEHIYQMWIPELEEIIVTASVKFDSYSPRAQAPQDPTPSAPTHHITLPIQPLLQRLTRNDLVLNGPQDPLLHGPPGGDP</sequence>
<proteinExistence type="predicted"/>
<reference evidence="3" key="1">
    <citation type="submission" date="2020-01" db="EMBL/GenBank/DDBJ databases">
        <authorList>
            <consortium name="DOE Joint Genome Institute"/>
            <person name="Haridas S."/>
            <person name="Albert R."/>
            <person name="Binder M."/>
            <person name="Bloem J."/>
            <person name="Labutti K."/>
            <person name="Salamov A."/>
            <person name="Andreopoulos B."/>
            <person name="Baker S.E."/>
            <person name="Barry K."/>
            <person name="Bills G."/>
            <person name="Bluhm B.H."/>
            <person name="Cannon C."/>
            <person name="Castanera R."/>
            <person name="Culley D.E."/>
            <person name="Daum C."/>
            <person name="Ezra D."/>
            <person name="Gonzalez J.B."/>
            <person name="Henrissat B."/>
            <person name="Kuo A."/>
            <person name="Liang C."/>
            <person name="Lipzen A."/>
            <person name="Lutzoni F."/>
            <person name="Magnuson J."/>
            <person name="Mondo S."/>
            <person name="Nolan M."/>
            <person name="Ohm R."/>
            <person name="Pangilinan J."/>
            <person name="Park H.-J."/>
            <person name="Ramirez L."/>
            <person name="Alfaro M."/>
            <person name="Sun H."/>
            <person name="Tritt A."/>
            <person name="Yoshinaga Y."/>
            <person name="Zwiers L.-H."/>
            <person name="Turgeon B.G."/>
            <person name="Goodwin S.B."/>
            <person name="Spatafora J.W."/>
            <person name="Crous P.W."/>
            <person name="Grigoriev I.V."/>
        </authorList>
    </citation>
    <scope>NUCLEOTIDE SEQUENCE</scope>
    <source>
        <strain evidence="3">P77</strain>
    </source>
</reference>
<dbReference type="OrthoDB" id="3943081at2759"/>
<dbReference type="EMBL" id="ML975388">
    <property type="protein sequence ID" value="KAF1830687.1"/>
    <property type="molecule type" value="Genomic_DNA"/>
</dbReference>
<dbReference type="Proteomes" id="UP000800040">
    <property type="component" value="Unassembled WGS sequence"/>
</dbReference>
<accession>A0A6A5K745</accession>